<dbReference type="SUPFAM" id="SSF53901">
    <property type="entry name" value="Thiolase-like"/>
    <property type="match status" value="2"/>
</dbReference>
<dbReference type="InterPro" id="IPR020616">
    <property type="entry name" value="Thiolase_N"/>
</dbReference>
<feature type="active site" description="Proton acceptor" evidence="4">
    <location>
        <position position="381"/>
    </location>
</feature>
<dbReference type="PANTHER" id="PTHR18919">
    <property type="entry name" value="ACETYL-COA C-ACYLTRANSFERASE"/>
    <property type="match status" value="1"/>
</dbReference>
<dbReference type="InterPro" id="IPR016039">
    <property type="entry name" value="Thiolase-like"/>
</dbReference>
<dbReference type="EMBL" id="AP021876">
    <property type="protein sequence ID" value="BBO81163.1"/>
    <property type="molecule type" value="Genomic_DNA"/>
</dbReference>
<name>A0A5K7ZRC7_9BACT</name>
<dbReference type="PIRSF" id="PIRSF000429">
    <property type="entry name" value="Ac-CoA_Ac_transf"/>
    <property type="match status" value="1"/>
</dbReference>
<dbReference type="PROSITE" id="PS00099">
    <property type="entry name" value="THIOLASE_3"/>
    <property type="match status" value="1"/>
</dbReference>
<dbReference type="Pfam" id="PF02803">
    <property type="entry name" value="Thiolase_C"/>
    <property type="match status" value="1"/>
</dbReference>
<keyword evidence="2 5" id="KW-0808">Transferase</keyword>
<feature type="domain" description="Thiolase C-terminal" evidence="7">
    <location>
        <begin position="277"/>
        <end position="394"/>
    </location>
</feature>
<dbReference type="FunFam" id="3.40.47.10:FF:000010">
    <property type="entry name" value="Acetyl-CoA acetyltransferase (Thiolase)"/>
    <property type="match status" value="1"/>
</dbReference>
<dbReference type="InterPro" id="IPR020613">
    <property type="entry name" value="Thiolase_CS"/>
</dbReference>
<evidence type="ECO:0000256" key="1">
    <source>
        <dbReference type="ARBA" id="ARBA00010982"/>
    </source>
</evidence>
<evidence type="ECO:0000256" key="5">
    <source>
        <dbReference type="RuleBase" id="RU003557"/>
    </source>
</evidence>
<dbReference type="CDD" id="cd00751">
    <property type="entry name" value="thiolase"/>
    <property type="match status" value="1"/>
</dbReference>
<gene>
    <name evidence="8" type="ORF">DSCO28_17290</name>
</gene>
<evidence type="ECO:0000259" key="7">
    <source>
        <dbReference type="Pfam" id="PF02803"/>
    </source>
</evidence>
<dbReference type="PANTHER" id="PTHR18919:SF107">
    <property type="entry name" value="ACETYL-COA ACETYLTRANSFERASE, CYTOSOLIC"/>
    <property type="match status" value="1"/>
</dbReference>
<dbReference type="NCBIfam" id="TIGR01930">
    <property type="entry name" value="AcCoA-C-Actrans"/>
    <property type="match status" value="1"/>
</dbReference>
<feature type="active site" description="Proton acceptor" evidence="4">
    <location>
        <position position="351"/>
    </location>
</feature>
<comment type="similarity">
    <text evidence="1 5">Belongs to the thiolase-like superfamily. Thiolase family.</text>
</comment>
<protein>
    <submittedName>
        <fullName evidence="8">Acetyl-CoA acetyltransferase</fullName>
    </submittedName>
</protein>
<evidence type="ECO:0000256" key="2">
    <source>
        <dbReference type="ARBA" id="ARBA00022679"/>
    </source>
</evidence>
<dbReference type="Gene3D" id="3.40.47.10">
    <property type="match status" value="2"/>
</dbReference>
<feature type="active site" description="Acyl-thioester intermediate" evidence="4">
    <location>
        <position position="90"/>
    </location>
</feature>
<feature type="domain" description="Thiolase N-terminal" evidence="6">
    <location>
        <begin position="7"/>
        <end position="264"/>
    </location>
</feature>
<dbReference type="Pfam" id="PF00108">
    <property type="entry name" value="Thiolase_N"/>
    <property type="match status" value="1"/>
</dbReference>
<organism evidence="8 9">
    <name type="scientific">Desulfosarcina ovata subsp. sediminis</name>
    <dbReference type="NCBI Taxonomy" id="885957"/>
    <lineage>
        <taxon>Bacteria</taxon>
        <taxon>Pseudomonadati</taxon>
        <taxon>Thermodesulfobacteriota</taxon>
        <taxon>Desulfobacteria</taxon>
        <taxon>Desulfobacterales</taxon>
        <taxon>Desulfosarcinaceae</taxon>
        <taxon>Desulfosarcina</taxon>
    </lineage>
</organism>
<dbReference type="InterPro" id="IPR020617">
    <property type="entry name" value="Thiolase_C"/>
</dbReference>
<proteinExistence type="inferred from homology"/>
<evidence type="ECO:0000256" key="3">
    <source>
        <dbReference type="ARBA" id="ARBA00023315"/>
    </source>
</evidence>
<dbReference type="InterPro" id="IPR002155">
    <property type="entry name" value="Thiolase"/>
</dbReference>
<dbReference type="PROSITE" id="PS00737">
    <property type="entry name" value="THIOLASE_2"/>
    <property type="match status" value="1"/>
</dbReference>
<evidence type="ECO:0000313" key="8">
    <source>
        <dbReference type="EMBL" id="BBO81163.1"/>
    </source>
</evidence>
<dbReference type="RefSeq" id="WP_155321942.1">
    <property type="nucleotide sequence ID" value="NZ_AP021876.1"/>
</dbReference>
<dbReference type="InterPro" id="IPR020610">
    <property type="entry name" value="Thiolase_AS"/>
</dbReference>
<keyword evidence="3 5" id="KW-0012">Acyltransferase</keyword>
<dbReference type="GO" id="GO:0003988">
    <property type="term" value="F:acetyl-CoA C-acyltransferase activity"/>
    <property type="evidence" value="ECO:0007669"/>
    <property type="project" value="UniProtKB-ARBA"/>
</dbReference>
<evidence type="ECO:0000259" key="6">
    <source>
        <dbReference type="Pfam" id="PF00108"/>
    </source>
</evidence>
<dbReference type="KEGG" id="dov:DSCO28_17290"/>
<reference evidence="8 9" key="1">
    <citation type="submission" date="2019-11" db="EMBL/GenBank/DDBJ databases">
        <title>Comparative genomics of hydrocarbon-degrading Desulfosarcina strains.</title>
        <authorList>
            <person name="Watanabe M."/>
            <person name="Kojima H."/>
            <person name="Fukui M."/>
        </authorList>
    </citation>
    <scope>NUCLEOTIDE SEQUENCE [LARGE SCALE GENOMIC DNA]</scope>
    <source>
        <strain evidence="8 9">28bB2T</strain>
    </source>
</reference>
<sequence>MNAHDPVIVSAVRTPIGSFGGAFKNQTHTNLASIVMDEVCKRADFPKDRIDDIFWGIVMQRCDENGLARGAALKAGIPEETSAAQINRACCSGMDAIRIGSLAIRLGDADAILAGGGECMSGVPFVVKNARWGLRLRHQELSDGLWDSLTDHHTGLIMGMTAENVAAKYGISREDQDEFAYTSQLRAKTAVTGGRFKDEIVPVVIPGKRGKADTVVDTDEYPRFDTAMDNLALLKPTFKKDGTVTAGNASGINDGASAVLILSHETANQLNFSRQWKIVGSVAVGVDPSIMGIGPIPAIRKLLGKTGYTLDDIELFEINEAFAAASLAVEQELGLSRDIVNVNGGGIALGHPVGNSGCRVVVSLIHELEKRGLNRGLAALCGGGGHGQAMIIERV</sequence>
<accession>A0A5K7ZRC7</accession>
<evidence type="ECO:0000313" key="9">
    <source>
        <dbReference type="Proteomes" id="UP000425960"/>
    </source>
</evidence>
<dbReference type="Proteomes" id="UP000425960">
    <property type="component" value="Chromosome"/>
</dbReference>
<evidence type="ECO:0000256" key="4">
    <source>
        <dbReference type="PIRSR" id="PIRSR000429-1"/>
    </source>
</evidence>
<dbReference type="AlphaFoldDB" id="A0A5K7ZRC7"/>